<dbReference type="Gene3D" id="3.40.50.720">
    <property type="entry name" value="NAD(P)-binding Rossmann-like Domain"/>
    <property type="match status" value="1"/>
</dbReference>
<proteinExistence type="predicted"/>
<evidence type="ECO:0000256" key="1">
    <source>
        <dbReference type="SAM" id="MobiDB-lite"/>
    </source>
</evidence>
<feature type="non-terminal residue" evidence="2">
    <location>
        <position position="86"/>
    </location>
</feature>
<name>A0A1A6GLR4_NEOLE</name>
<dbReference type="SUPFAM" id="SSF51735">
    <property type="entry name" value="NAD(P)-binding Rossmann-fold domains"/>
    <property type="match status" value="1"/>
</dbReference>
<comment type="caution">
    <text evidence="2">The sequence shown here is derived from an EMBL/GenBank/DDBJ whole genome shotgun (WGS) entry which is preliminary data.</text>
</comment>
<organism evidence="2 3">
    <name type="scientific">Neotoma lepida</name>
    <name type="common">Desert woodrat</name>
    <dbReference type="NCBI Taxonomy" id="56216"/>
    <lineage>
        <taxon>Eukaryota</taxon>
        <taxon>Metazoa</taxon>
        <taxon>Chordata</taxon>
        <taxon>Craniata</taxon>
        <taxon>Vertebrata</taxon>
        <taxon>Euteleostomi</taxon>
        <taxon>Mammalia</taxon>
        <taxon>Eutheria</taxon>
        <taxon>Euarchontoglires</taxon>
        <taxon>Glires</taxon>
        <taxon>Rodentia</taxon>
        <taxon>Myomorpha</taxon>
        <taxon>Muroidea</taxon>
        <taxon>Cricetidae</taxon>
        <taxon>Neotominae</taxon>
        <taxon>Neotoma</taxon>
    </lineage>
</organism>
<gene>
    <name evidence="2" type="ORF">A6R68_04651</name>
</gene>
<evidence type="ECO:0000313" key="3">
    <source>
        <dbReference type="Proteomes" id="UP000092124"/>
    </source>
</evidence>
<reference evidence="2 3" key="1">
    <citation type="submission" date="2016-06" db="EMBL/GenBank/DDBJ databases">
        <title>The Draft Genome Sequence and Annotation of the Desert Woodrat Neotoma lepida.</title>
        <authorList>
            <person name="Campbell M."/>
            <person name="Oakeson K.F."/>
            <person name="Yandell M."/>
            <person name="Halpert J.R."/>
            <person name="Dearing D."/>
        </authorList>
    </citation>
    <scope>NUCLEOTIDE SEQUENCE [LARGE SCALE GENOMIC DNA]</scope>
    <source>
        <strain evidence="2">417</strain>
        <tissue evidence="2">Liver</tissue>
    </source>
</reference>
<sequence length="86" mass="9379">MVYMFQYDSTHGKFPGIVTAENRNLSSMGRQSPSSSSRILTTSNGESGDKHRWSQRKAGAHLKMETKVIISASSTVAAVFVMGNEP</sequence>
<evidence type="ECO:0000313" key="2">
    <source>
        <dbReference type="EMBL" id="OBS66809.1"/>
    </source>
</evidence>
<protein>
    <recommendedName>
        <fullName evidence="4">Glyceraldehyde 3-phosphate dehydrogenase NAD(P) binding domain-containing protein</fullName>
    </recommendedName>
</protein>
<keyword evidence="3" id="KW-1185">Reference proteome</keyword>
<dbReference type="AlphaFoldDB" id="A0A1A6GLR4"/>
<feature type="region of interest" description="Disordered" evidence="1">
    <location>
        <begin position="24"/>
        <end position="53"/>
    </location>
</feature>
<dbReference type="InterPro" id="IPR036291">
    <property type="entry name" value="NAD(P)-bd_dom_sf"/>
</dbReference>
<dbReference type="STRING" id="56216.A0A1A6GLR4"/>
<feature type="compositionally biased region" description="Low complexity" evidence="1">
    <location>
        <begin position="26"/>
        <end position="37"/>
    </location>
</feature>
<dbReference type="Proteomes" id="UP000092124">
    <property type="component" value="Unassembled WGS sequence"/>
</dbReference>
<dbReference type="EMBL" id="LZPO01087182">
    <property type="protein sequence ID" value="OBS66809.1"/>
    <property type="molecule type" value="Genomic_DNA"/>
</dbReference>
<evidence type="ECO:0008006" key="4">
    <source>
        <dbReference type="Google" id="ProtNLM"/>
    </source>
</evidence>
<accession>A0A1A6GLR4</accession>